<dbReference type="GO" id="GO:0009231">
    <property type="term" value="P:riboflavin biosynthetic process"/>
    <property type="evidence" value="ECO:0007669"/>
    <property type="project" value="InterPro"/>
</dbReference>
<accession>A0A1H8X527</accession>
<keyword evidence="11" id="KW-1185">Reference proteome</keyword>
<dbReference type="GO" id="GO:0005524">
    <property type="term" value="F:ATP binding"/>
    <property type="evidence" value="ECO:0007669"/>
    <property type="project" value="UniProtKB-KW"/>
</dbReference>
<comment type="catalytic activity">
    <reaction evidence="7">
        <text>riboflavin + ATP = FMN + ADP + H(+)</text>
        <dbReference type="Rhea" id="RHEA:14357"/>
        <dbReference type="ChEBI" id="CHEBI:15378"/>
        <dbReference type="ChEBI" id="CHEBI:30616"/>
        <dbReference type="ChEBI" id="CHEBI:57986"/>
        <dbReference type="ChEBI" id="CHEBI:58210"/>
        <dbReference type="ChEBI" id="CHEBI:456216"/>
        <dbReference type="EC" id="2.7.1.26"/>
    </reaction>
</comment>
<keyword evidence="3" id="KW-0288">FMN</keyword>
<dbReference type="GO" id="GO:0009398">
    <property type="term" value="P:FMN biosynthetic process"/>
    <property type="evidence" value="ECO:0007669"/>
    <property type="project" value="TreeGrafter"/>
</dbReference>
<feature type="domain" description="Riboflavin kinase" evidence="9">
    <location>
        <begin position="7"/>
        <end position="132"/>
    </location>
</feature>
<dbReference type="Gene3D" id="2.40.30.30">
    <property type="entry name" value="Riboflavin kinase-like"/>
    <property type="match status" value="1"/>
</dbReference>
<evidence type="ECO:0000256" key="2">
    <source>
        <dbReference type="ARBA" id="ARBA00022630"/>
    </source>
</evidence>
<dbReference type="STRING" id="394193.SAMN04489732_106284"/>
<dbReference type="SMART" id="SM00904">
    <property type="entry name" value="Flavokinase"/>
    <property type="match status" value="1"/>
</dbReference>
<dbReference type="Proteomes" id="UP000198582">
    <property type="component" value="Unassembled WGS sequence"/>
</dbReference>
<reference evidence="10 11" key="1">
    <citation type="submission" date="2016-10" db="EMBL/GenBank/DDBJ databases">
        <authorList>
            <person name="de Groot N.N."/>
        </authorList>
    </citation>
    <scope>NUCLEOTIDE SEQUENCE [LARGE SCALE GENOMIC DNA]</scope>
    <source>
        <strain evidence="10 11">DSM 44993</strain>
    </source>
</reference>
<evidence type="ECO:0000256" key="6">
    <source>
        <dbReference type="ARBA" id="ARBA00022840"/>
    </source>
</evidence>
<keyword evidence="5" id="KW-0547">Nucleotide-binding</keyword>
<sequence>MSDEHDGTFFVVRGPVEPGDKRGRELGFPTANIALRDQSGQVGDGVWAGWVERANGTFVAAAVSVGRRPTYYGADGYRLVEAHLLDFADDLYGETLTVWLGRHLREQQKYTSGEALVEALALDVAAAREWVAGHPASGLPALGSPPPDGEVRRLG</sequence>
<evidence type="ECO:0000256" key="1">
    <source>
        <dbReference type="ARBA" id="ARBA00012105"/>
    </source>
</evidence>
<keyword evidence="10" id="KW-0418">Kinase</keyword>
<evidence type="ECO:0000259" key="9">
    <source>
        <dbReference type="SMART" id="SM00904"/>
    </source>
</evidence>
<keyword evidence="2" id="KW-0285">Flavoprotein</keyword>
<evidence type="ECO:0000313" key="10">
    <source>
        <dbReference type="EMBL" id="SEP34941.1"/>
    </source>
</evidence>
<organism evidence="10 11">
    <name type="scientific">Amycolatopsis saalfeldensis</name>
    <dbReference type="NCBI Taxonomy" id="394193"/>
    <lineage>
        <taxon>Bacteria</taxon>
        <taxon>Bacillati</taxon>
        <taxon>Actinomycetota</taxon>
        <taxon>Actinomycetes</taxon>
        <taxon>Pseudonocardiales</taxon>
        <taxon>Pseudonocardiaceae</taxon>
        <taxon>Amycolatopsis</taxon>
    </lineage>
</organism>
<proteinExistence type="predicted"/>
<keyword evidence="10" id="KW-0548">Nucleotidyltransferase</keyword>
<gene>
    <name evidence="10" type="ORF">SAMN04489732_106284</name>
</gene>
<protein>
    <recommendedName>
        <fullName evidence="1">riboflavin kinase</fullName>
        <ecNumber evidence="1">2.7.1.26</ecNumber>
    </recommendedName>
</protein>
<dbReference type="SUPFAM" id="SSF82114">
    <property type="entry name" value="Riboflavin kinase-like"/>
    <property type="match status" value="1"/>
</dbReference>
<evidence type="ECO:0000256" key="8">
    <source>
        <dbReference type="SAM" id="MobiDB-lite"/>
    </source>
</evidence>
<dbReference type="RefSeq" id="WP_091617787.1">
    <property type="nucleotide sequence ID" value="NZ_FOEF01000006.1"/>
</dbReference>
<dbReference type="PANTHER" id="PTHR22749">
    <property type="entry name" value="RIBOFLAVIN KINASE/FMN ADENYLYLTRANSFERASE"/>
    <property type="match status" value="1"/>
</dbReference>
<dbReference type="Pfam" id="PF01687">
    <property type="entry name" value="Flavokinase"/>
    <property type="match status" value="1"/>
</dbReference>
<dbReference type="InterPro" id="IPR023468">
    <property type="entry name" value="Riboflavin_kinase"/>
</dbReference>
<evidence type="ECO:0000256" key="5">
    <source>
        <dbReference type="ARBA" id="ARBA00022741"/>
    </source>
</evidence>
<dbReference type="AlphaFoldDB" id="A0A1H8X527"/>
<dbReference type="OrthoDB" id="9803667at2"/>
<evidence type="ECO:0000256" key="7">
    <source>
        <dbReference type="ARBA" id="ARBA00047880"/>
    </source>
</evidence>
<dbReference type="GO" id="GO:0016779">
    <property type="term" value="F:nucleotidyltransferase activity"/>
    <property type="evidence" value="ECO:0007669"/>
    <property type="project" value="UniProtKB-KW"/>
</dbReference>
<feature type="region of interest" description="Disordered" evidence="8">
    <location>
        <begin position="136"/>
        <end position="155"/>
    </location>
</feature>
<dbReference type="GO" id="GO:0008531">
    <property type="term" value="F:riboflavin kinase activity"/>
    <property type="evidence" value="ECO:0007669"/>
    <property type="project" value="UniProtKB-EC"/>
</dbReference>
<keyword evidence="6" id="KW-0067">ATP-binding</keyword>
<evidence type="ECO:0000313" key="11">
    <source>
        <dbReference type="Proteomes" id="UP000198582"/>
    </source>
</evidence>
<evidence type="ECO:0000256" key="4">
    <source>
        <dbReference type="ARBA" id="ARBA00022679"/>
    </source>
</evidence>
<evidence type="ECO:0000256" key="3">
    <source>
        <dbReference type="ARBA" id="ARBA00022643"/>
    </source>
</evidence>
<dbReference type="InterPro" id="IPR023465">
    <property type="entry name" value="Riboflavin_kinase_dom_sf"/>
</dbReference>
<dbReference type="InterPro" id="IPR015865">
    <property type="entry name" value="Riboflavin_kinase_bac/euk"/>
</dbReference>
<dbReference type="EMBL" id="FOEF01000006">
    <property type="protein sequence ID" value="SEP34941.1"/>
    <property type="molecule type" value="Genomic_DNA"/>
</dbReference>
<keyword evidence="4 10" id="KW-0808">Transferase</keyword>
<dbReference type="PANTHER" id="PTHR22749:SF6">
    <property type="entry name" value="RIBOFLAVIN KINASE"/>
    <property type="match status" value="1"/>
</dbReference>
<dbReference type="EC" id="2.7.1.26" evidence="1"/>
<name>A0A1H8X527_9PSEU</name>